<dbReference type="GO" id="GO:0003697">
    <property type="term" value="F:single-stranded DNA binding"/>
    <property type="evidence" value="ECO:0007669"/>
    <property type="project" value="TreeGrafter"/>
</dbReference>
<feature type="domain" description="Rad4 beta-hairpin" evidence="10">
    <location>
        <begin position="721"/>
        <end position="795"/>
    </location>
</feature>
<evidence type="ECO:0000256" key="4">
    <source>
        <dbReference type="ARBA" id="ARBA00023204"/>
    </source>
</evidence>
<evidence type="ECO:0000256" key="5">
    <source>
        <dbReference type="ARBA" id="ARBA00023242"/>
    </source>
</evidence>
<feature type="domain" description="Rad4 beta-hairpin" evidence="8">
    <location>
        <begin position="600"/>
        <end position="651"/>
    </location>
</feature>
<name>A0AAV2G5A0_9ROSI</name>
<dbReference type="Proteomes" id="UP001497516">
    <property type="component" value="Chromosome 8"/>
</dbReference>
<organism evidence="11 12">
    <name type="scientific">Linum trigynum</name>
    <dbReference type="NCBI Taxonomy" id="586398"/>
    <lineage>
        <taxon>Eukaryota</taxon>
        <taxon>Viridiplantae</taxon>
        <taxon>Streptophyta</taxon>
        <taxon>Embryophyta</taxon>
        <taxon>Tracheophyta</taxon>
        <taxon>Spermatophyta</taxon>
        <taxon>Magnoliopsida</taxon>
        <taxon>eudicotyledons</taxon>
        <taxon>Gunneridae</taxon>
        <taxon>Pentapetalae</taxon>
        <taxon>rosids</taxon>
        <taxon>fabids</taxon>
        <taxon>Malpighiales</taxon>
        <taxon>Linaceae</taxon>
        <taxon>Linum</taxon>
    </lineage>
</organism>
<comment type="similarity">
    <text evidence="2">Belongs to the XPC family.</text>
</comment>
<evidence type="ECO:0000256" key="6">
    <source>
        <dbReference type="SAM" id="Coils"/>
    </source>
</evidence>
<feature type="domain" description="Rad4 beta-hairpin" evidence="9">
    <location>
        <begin position="653"/>
        <end position="714"/>
    </location>
</feature>
<keyword evidence="4" id="KW-0234">DNA repair</keyword>
<evidence type="ECO:0000313" key="12">
    <source>
        <dbReference type="Proteomes" id="UP001497516"/>
    </source>
</evidence>
<dbReference type="GO" id="GO:0006298">
    <property type="term" value="P:mismatch repair"/>
    <property type="evidence" value="ECO:0007669"/>
    <property type="project" value="TreeGrafter"/>
</dbReference>
<evidence type="ECO:0000256" key="2">
    <source>
        <dbReference type="ARBA" id="ARBA00009525"/>
    </source>
</evidence>
<dbReference type="Pfam" id="PF10403">
    <property type="entry name" value="BHD_1"/>
    <property type="match status" value="1"/>
</dbReference>
<gene>
    <name evidence="11" type="ORF">LTRI10_LOCUS45576</name>
</gene>
<feature type="coiled-coil region" evidence="6">
    <location>
        <begin position="788"/>
        <end position="815"/>
    </location>
</feature>
<keyword evidence="5" id="KW-0539">Nucleus</keyword>
<protein>
    <recommendedName>
        <fullName evidence="13">DNA repair protein RAD4</fullName>
    </recommendedName>
</protein>
<dbReference type="Pfam" id="PF10405">
    <property type="entry name" value="BHD_3"/>
    <property type="match status" value="1"/>
</dbReference>
<dbReference type="InterPro" id="IPR018326">
    <property type="entry name" value="Rad4_beta-hairpin_dom1"/>
</dbReference>
<dbReference type="InterPro" id="IPR004583">
    <property type="entry name" value="DNA_repair_Rad4"/>
</dbReference>
<evidence type="ECO:0000259" key="10">
    <source>
        <dbReference type="SMART" id="SM01032"/>
    </source>
</evidence>
<dbReference type="PANTHER" id="PTHR12135:SF0">
    <property type="entry name" value="DNA REPAIR PROTEIN COMPLEMENTING XP-C CELLS"/>
    <property type="match status" value="1"/>
</dbReference>
<reference evidence="11 12" key="1">
    <citation type="submission" date="2024-04" db="EMBL/GenBank/DDBJ databases">
        <authorList>
            <person name="Fracassetti M."/>
        </authorList>
    </citation>
    <scope>NUCLEOTIDE SEQUENCE [LARGE SCALE GENOMIC DNA]</scope>
</reference>
<dbReference type="AlphaFoldDB" id="A0AAV2G5A0"/>
<feature type="region of interest" description="Disordered" evidence="7">
    <location>
        <begin position="1"/>
        <end position="77"/>
    </location>
</feature>
<dbReference type="Gene3D" id="3.90.260.10">
    <property type="entry name" value="Transglutaminase-like"/>
    <property type="match status" value="1"/>
</dbReference>
<evidence type="ECO:0000256" key="1">
    <source>
        <dbReference type="ARBA" id="ARBA00004123"/>
    </source>
</evidence>
<dbReference type="InterPro" id="IPR018325">
    <property type="entry name" value="Rad4/PNGase_transGLS-fold"/>
</dbReference>
<dbReference type="InterPro" id="IPR036985">
    <property type="entry name" value="Transglutaminase-like_sf"/>
</dbReference>
<dbReference type="SUPFAM" id="SSF54001">
    <property type="entry name" value="Cysteine proteinases"/>
    <property type="match status" value="1"/>
</dbReference>
<dbReference type="FunFam" id="3.30.70.2460:FF:000001">
    <property type="entry name" value="DNA repair protein Rad4 family"/>
    <property type="match status" value="1"/>
</dbReference>
<proteinExistence type="inferred from homology"/>
<keyword evidence="6" id="KW-0175">Coiled coil</keyword>
<dbReference type="Gene3D" id="2.20.20.110">
    <property type="entry name" value="Rad4, beta-hairpin domain BHD1"/>
    <property type="match status" value="1"/>
</dbReference>
<dbReference type="InterPro" id="IPR038765">
    <property type="entry name" value="Papain-like_cys_pep_sf"/>
</dbReference>
<keyword evidence="3" id="KW-0227">DNA damage</keyword>
<evidence type="ECO:0008006" key="13">
    <source>
        <dbReference type="Google" id="ProtNLM"/>
    </source>
</evidence>
<dbReference type="InterPro" id="IPR018328">
    <property type="entry name" value="Rad4_beta-hairpin_dom3"/>
</dbReference>
<dbReference type="InterPro" id="IPR018327">
    <property type="entry name" value="BHD_2"/>
</dbReference>
<dbReference type="GO" id="GO:0071942">
    <property type="term" value="C:XPC complex"/>
    <property type="evidence" value="ECO:0007669"/>
    <property type="project" value="TreeGrafter"/>
</dbReference>
<sequence length="924" mass="102440">MRTRRHTEKEPTSPPPPPPASSAAKGSANNHDAEGRSIADSSRNAVNRVIRRVNARGSLRTKKELQQDKRSKSKDKHIIDAKVTWNEVDALRSANVHKESERGDIGASSCPLQNSDDDIDWEDGSTSAAEPVIIRSVPGDGTKTLTIEFGTSPDSANRKPSRRATAEEKELAELVHRAHLLCLLARGIVVDSACDDPLLQASLVSLLPTYLLKIPELSKVTAKALAPIVSWFHSNFHVKSAASKNLSFSSALAFALENREGSAEEIAALSVTLFRALKLTTRFVSILDVASIKPDVDDCESSSHSASRVRRGIFNSSTPMVDRLQEISISPNACESSSKGLSKSKETHATQKKIDFLAPDELKVGPGDSLPSEPQCNSLVPNTEKFQGSKRKSDIEFEMQLQMALSATAVADPKSSVVQDATSPNTECCEVLSSPKRVRRVETDRSMPISTAIGSRKMGSPLYWAEIYCTEENLAGKWVHVDAINAIIDGEHQVEAAATACKTSLRYAVAFAGRGAKDVTRRYCMKWHKIASQRVNSTWWDAVLRPLRELESGATGAPLQLAENGDAVAGPKADLQPSWINSFVASRDSLEDMELETRALTEPLPTNQQAYRRHHLYAIERWLTKFQILHPKGPVLGFCSGNPVYPRACVQTLKTKERWLREGLQVKANELPAKVLLETKKFQNKVQFSEGDDCNSKGNTELYGEWQLEPLQLPPAVNGIVPKNERGQVDVWSEKCLPPGTVHLRLPRVFNVAKRLDIDYAPAMVGFEFRNGRSVPIYDGIVVCAEFKDVILEAYDEEEDRRKAEEKRRDEAMAVSRWYQLVSSIITRERLNKLYGNNSSAHMINSQNANHNKTDKEVCDRDLGEHAIQTPSGVEHRITAASFSASTTEEHQHIFLAEDESFDEQSLVRTKRCYCGFSLEVEEL</sequence>
<dbReference type="InterPro" id="IPR042488">
    <property type="entry name" value="Rad4_BHD3_sf"/>
</dbReference>
<dbReference type="Pfam" id="PF03835">
    <property type="entry name" value="Rad4"/>
    <property type="match status" value="1"/>
</dbReference>
<evidence type="ECO:0000256" key="7">
    <source>
        <dbReference type="SAM" id="MobiDB-lite"/>
    </source>
</evidence>
<dbReference type="GO" id="GO:0006289">
    <property type="term" value="P:nucleotide-excision repair"/>
    <property type="evidence" value="ECO:0007669"/>
    <property type="project" value="InterPro"/>
</dbReference>
<evidence type="ECO:0000256" key="3">
    <source>
        <dbReference type="ARBA" id="ARBA00022763"/>
    </source>
</evidence>
<dbReference type="GO" id="GO:0005737">
    <property type="term" value="C:cytoplasm"/>
    <property type="evidence" value="ECO:0007669"/>
    <property type="project" value="TreeGrafter"/>
</dbReference>
<dbReference type="GO" id="GO:0003684">
    <property type="term" value="F:damaged DNA binding"/>
    <property type="evidence" value="ECO:0007669"/>
    <property type="project" value="InterPro"/>
</dbReference>
<dbReference type="Pfam" id="PF10404">
    <property type="entry name" value="BHD_2"/>
    <property type="match status" value="1"/>
</dbReference>
<accession>A0AAV2G5A0</accession>
<dbReference type="SMART" id="SM01031">
    <property type="entry name" value="BHD_2"/>
    <property type="match status" value="1"/>
</dbReference>
<evidence type="ECO:0000313" key="11">
    <source>
        <dbReference type="EMBL" id="CAL1405809.1"/>
    </source>
</evidence>
<dbReference type="PANTHER" id="PTHR12135">
    <property type="entry name" value="DNA REPAIR PROTEIN XP-C / RAD4"/>
    <property type="match status" value="1"/>
</dbReference>
<keyword evidence="12" id="KW-1185">Reference proteome</keyword>
<dbReference type="SMART" id="SM01032">
    <property type="entry name" value="BHD_3"/>
    <property type="match status" value="1"/>
</dbReference>
<evidence type="ECO:0000259" key="9">
    <source>
        <dbReference type="SMART" id="SM01031"/>
    </source>
</evidence>
<comment type="subcellular location">
    <subcellularLocation>
        <location evidence="1">Nucleus</location>
    </subcellularLocation>
</comment>
<dbReference type="GO" id="GO:0000111">
    <property type="term" value="C:nucleotide-excision repair factor 2 complex"/>
    <property type="evidence" value="ECO:0007669"/>
    <property type="project" value="TreeGrafter"/>
</dbReference>
<dbReference type="SMART" id="SM01030">
    <property type="entry name" value="BHD_1"/>
    <property type="match status" value="1"/>
</dbReference>
<feature type="compositionally biased region" description="Basic and acidic residues" evidence="7">
    <location>
        <begin position="61"/>
        <end position="77"/>
    </location>
</feature>
<dbReference type="EMBL" id="OZ034821">
    <property type="protein sequence ID" value="CAL1405809.1"/>
    <property type="molecule type" value="Genomic_DNA"/>
</dbReference>
<dbReference type="Gene3D" id="3.30.70.2460">
    <property type="entry name" value="Rad4, beta-hairpin domain BHD3"/>
    <property type="match status" value="1"/>
</dbReference>
<evidence type="ECO:0000259" key="8">
    <source>
        <dbReference type="SMART" id="SM01030"/>
    </source>
</evidence>